<dbReference type="AlphaFoldDB" id="A0A448Z3H2"/>
<dbReference type="PANTHER" id="PTHR45618">
    <property type="entry name" value="MITOCHONDRIAL DICARBOXYLATE CARRIER-RELATED"/>
    <property type="match status" value="1"/>
</dbReference>
<evidence type="ECO:0000256" key="8">
    <source>
        <dbReference type="PROSITE-ProRule" id="PRU00282"/>
    </source>
</evidence>
<evidence type="ECO:0000313" key="11">
    <source>
        <dbReference type="EMBL" id="VEU36509.1"/>
    </source>
</evidence>
<keyword evidence="6" id="KW-1133">Transmembrane helix</keyword>
<dbReference type="Proteomes" id="UP000291116">
    <property type="component" value="Unassembled WGS sequence"/>
</dbReference>
<dbReference type="InterPro" id="IPR023395">
    <property type="entry name" value="MCP_dom_sf"/>
</dbReference>
<keyword evidence="3 9" id="KW-0813">Transport</keyword>
<dbReference type="Pfam" id="PF00153">
    <property type="entry name" value="Mito_carr"/>
    <property type="match status" value="3"/>
</dbReference>
<feature type="repeat" description="Solcar" evidence="8">
    <location>
        <begin position="34"/>
        <end position="115"/>
    </location>
</feature>
<reference evidence="11 12" key="1">
    <citation type="submission" date="2019-01" db="EMBL/GenBank/DDBJ databases">
        <authorList>
            <person name="Ferrante I. M."/>
        </authorList>
    </citation>
    <scope>NUCLEOTIDE SEQUENCE [LARGE SCALE GENOMIC DNA]</scope>
    <source>
        <strain evidence="11 12">B856</strain>
    </source>
</reference>
<evidence type="ECO:0000256" key="9">
    <source>
        <dbReference type="RuleBase" id="RU000488"/>
    </source>
</evidence>
<evidence type="ECO:0000313" key="12">
    <source>
        <dbReference type="Proteomes" id="UP000291116"/>
    </source>
</evidence>
<feature type="repeat" description="Solcar" evidence="8">
    <location>
        <begin position="244"/>
        <end position="336"/>
    </location>
</feature>
<sequence>MSSFSSPTATVPMGGSDGGKISSSSSQTTEAAVIPLPLRMVLGALSGMGAASACHPLDVVRVRLQTTGGSEHGVLRTTLLAYQQGSLYNGIGAAYLRQWTYGSCRMGIYSYLLERTKAKHGGSAENVPFASKLGMGMISGGIGSFVGTPSELALVRLTNDGKLPEAERRNYKGVLDCLRRIALEEGGLSAWWTGATPTILRATVLSACLMGGTSQAKGFLKSTGRFEKQQQDQNTGDHKGDWLGGVPLLFCSTLISSFCANIVANPFDVVKSRMQNMPQPTAPGIEPLYRGSLDCLQKSIASEGIMVLSSGFLPAFVKLAPYTVISLTLVDKMTKAITGKDAL</sequence>
<comment type="similarity">
    <text evidence="2 9">Belongs to the mitochondrial carrier (TC 2.A.29) family.</text>
</comment>
<dbReference type="PROSITE" id="PS50920">
    <property type="entry name" value="SOLCAR"/>
    <property type="match status" value="3"/>
</dbReference>
<keyword evidence="12" id="KW-1185">Reference proteome</keyword>
<dbReference type="Gene3D" id="1.50.40.10">
    <property type="entry name" value="Mitochondrial carrier domain"/>
    <property type="match status" value="1"/>
</dbReference>
<dbReference type="SUPFAM" id="SSF103506">
    <property type="entry name" value="Mitochondrial carrier"/>
    <property type="match status" value="1"/>
</dbReference>
<dbReference type="GO" id="GO:0016020">
    <property type="term" value="C:membrane"/>
    <property type="evidence" value="ECO:0007669"/>
    <property type="project" value="UniProtKB-SubCell"/>
</dbReference>
<evidence type="ECO:0000256" key="6">
    <source>
        <dbReference type="ARBA" id="ARBA00022989"/>
    </source>
</evidence>
<gene>
    <name evidence="11" type="ORF">PSNMU_V1.4_AUG-EV-PASAV3_0032940</name>
</gene>
<keyword evidence="5" id="KW-0677">Repeat</keyword>
<feature type="repeat" description="Solcar" evidence="8">
    <location>
        <begin position="127"/>
        <end position="219"/>
    </location>
</feature>
<evidence type="ECO:0000256" key="7">
    <source>
        <dbReference type="ARBA" id="ARBA00023136"/>
    </source>
</evidence>
<keyword evidence="7 8" id="KW-0472">Membrane</keyword>
<evidence type="ECO:0000256" key="3">
    <source>
        <dbReference type="ARBA" id="ARBA00022448"/>
    </source>
</evidence>
<proteinExistence type="inferred from homology"/>
<protein>
    <recommendedName>
        <fullName evidence="13">Mitochondrial carrier protein</fullName>
    </recommendedName>
</protein>
<evidence type="ECO:0008006" key="13">
    <source>
        <dbReference type="Google" id="ProtNLM"/>
    </source>
</evidence>
<name>A0A448Z3H2_9STRA</name>
<dbReference type="EMBL" id="CAACVS010000092">
    <property type="protein sequence ID" value="VEU36509.1"/>
    <property type="molecule type" value="Genomic_DNA"/>
</dbReference>
<dbReference type="OrthoDB" id="756301at2759"/>
<evidence type="ECO:0000256" key="4">
    <source>
        <dbReference type="ARBA" id="ARBA00022692"/>
    </source>
</evidence>
<evidence type="ECO:0000256" key="10">
    <source>
        <dbReference type="SAM" id="MobiDB-lite"/>
    </source>
</evidence>
<evidence type="ECO:0000256" key="2">
    <source>
        <dbReference type="ARBA" id="ARBA00006375"/>
    </source>
</evidence>
<comment type="subcellular location">
    <subcellularLocation>
        <location evidence="1">Membrane</location>
        <topology evidence="1">Multi-pass membrane protein</topology>
    </subcellularLocation>
</comment>
<evidence type="ECO:0000256" key="5">
    <source>
        <dbReference type="ARBA" id="ARBA00022737"/>
    </source>
</evidence>
<evidence type="ECO:0000256" key="1">
    <source>
        <dbReference type="ARBA" id="ARBA00004141"/>
    </source>
</evidence>
<feature type="region of interest" description="Disordered" evidence="10">
    <location>
        <begin position="1"/>
        <end position="26"/>
    </location>
</feature>
<dbReference type="InterPro" id="IPR018108">
    <property type="entry name" value="MCP_transmembrane"/>
</dbReference>
<accession>A0A448Z3H2</accession>
<organism evidence="11 12">
    <name type="scientific">Pseudo-nitzschia multistriata</name>
    <dbReference type="NCBI Taxonomy" id="183589"/>
    <lineage>
        <taxon>Eukaryota</taxon>
        <taxon>Sar</taxon>
        <taxon>Stramenopiles</taxon>
        <taxon>Ochrophyta</taxon>
        <taxon>Bacillariophyta</taxon>
        <taxon>Bacillariophyceae</taxon>
        <taxon>Bacillariophycidae</taxon>
        <taxon>Bacillariales</taxon>
        <taxon>Bacillariaceae</taxon>
        <taxon>Pseudo-nitzschia</taxon>
    </lineage>
</organism>
<keyword evidence="4 8" id="KW-0812">Transmembrane</keyword>
<dbReference type="InterPro" id="IPR050391">
    <property type="entry name" value="Mito_Metabolite_Transporter"/>
</dbReference>